<comment type="caution">
    <text evidence="2">The sequence shown here is derived from an EMBL/GenBank/DDBJ whole genome shotgun (WGS) entry which is preliminary data.</text>
</comment>
<sequence length="667" mass="69273">MKRRSVLLGSGLALSAPLLSAAPAEARPARLTNLAHLDFLRDTVTVPALDGHTTYRLDRTPEVGVLWTYAEPNADGTYRRIGGGAYDPATGIYGQGAFNSDDIARAAVVYLRHWRQTGAAASRAASYALLRGLTYFQTATGPDAGNVILWMQSDGTLNPSADPPDSPDPSDSGPSYWLARTVWALGEGYAAWRSADGDFAQFLRQRLDLAVSALNRQVLRRYGTWQTIDGKRTPAWLIVDGADATAEAVLGLAAYVEAGGGEPARRALRQFAEGIAALADGDARTWPFGAVRPWALSLSDWHAWASQMPAALARAARVLGDARLAGPAVTDAAVFTPWLLTSGGPDNGRLPARIDRSQIAYGVDSRLQSLLAVAATTGRDGLRRLAGILAAWYFGANAAGTAAYDPATGRTVDGIAGDGTVNRNAGAESTIHGLLSMLALDADPQVAALARQGRIAERVGSATVEAEQATLSGGATVVTPPSAWTGESQYSNGAYVRLPTGSSVRFRLPAADQPRLVLPIVELQPGSAAVTRWSSADRPLGTVQHGRIGPQGASPAPGALLPVTLGAELPAGPTDLVATASGGDAVLDAVMLEPLVSRYVITGAGHTTVLLHSAARTAQPATIAVPGAGAAVVETYDDTGALRGRSTAPGSTVRAVVLPGGFTVIQR</sequence>
<evidence type="ECO:0000313" key="2">
    <source>
        <dbReference type="EMBL" id="MFB9447128.1"/>
    </source>
</evidence>
<proteinExistence type="predicted"/>
<evidence type="ECO:0000256" key="1">
    <source>
        <dbReference type="SAM" id="SignalP"/>
    </source>
</evidence>
<evidence type="ECO:0000313" key="3">
    <source>
        <dbReference type="Proteomes" id="UP001589608"/>
    </source>
</evidence>
<dbReference type="Proteomes" id="UP001589608">
    <property type="component" value="Unassembled WGS sequence"/>
</dbReference>
<protein>
    <submittedName>
        <fullName evidence="2">Uncharacterized protein</fullName>
    </submittedName>
</protein>
<feature type="chain" id="PRO_5047302128" evidence="1">
    <location>
        <begin position="22"/>
        <end position="667"/>
    </location>
</feature>
<accession>A0ABV5ME50</accession>
<gene>
    <name evidence="2" type="ORF">ACFFTR_28900</name>
</gene>
<dbReference type="RefSeq" id="WP_223092610.1">
    <property type="nucleotide sequence ID" value="NZ_CP061913.1"/>
</dbReference>
<keyword evidence="1" id="KW-0732">Signal</keyword>
<feature type="signal peptide" evidence="1">
    <location>
        <begin position="1"/>
        <end position="21"/>
    </location>
</feature>
<name>A0ABV5ME50_9ACTN</name>
<organism evidence="2 3">
    <name type="scientific">Dactylosporangium vinaceum</name>
    <dbReference type="NCBI Taxonomy" id="53362"/>
    <lineage>
        <taxon>Bacteria</taxon>
        <taxon>Bacillati</taxon>
        <taxon>Actinomycetota</taxon>
        <taxon>Actinomycetes</taxon>
        <taxon>Micromonosporales</taxon>
        <taxon>Micromonosporaceae</taxon>
        <taxon>Dactylosporangium</taxon>
    </lineage>
</organism>
<dbReference type="EMBL" id="JBHMCA010000052">
    <property type="protein sequence ID" value="MFB9447128.1"/>
    <property type="molecule type" value="Genomic_DNA"/>
</dbReference>
<keyword evidence="3" id="KW-1185">Reference proteome</keyword>
<reference evidence="2 3" key="1">
    <citation type="submission" date="2024-09" db="EMBL/GenBank/DDBJ databases">
        <authorList>
            <person name="Sun Q."/>
            <person name="Mori K."/>
        </authorList>
    </citation>
    <scope>NUCLEOTIDE SEQUENCE [LARGE SCALE GENOMIC DNA]</scope>
    <source>
        <strain evidence="2 3">JCM 3307</strain>
    </source>
</reference>